<dbReference type="CDD" id="cd01949">
    <property type="entry name" value="GGDEF"/>
    <property type="match status" value="1"/>
</dbReference>
<comment type="caution">
    <text evidence="5">The sequence shown here is derived from an EMBL/GenBank/DDBJ whole genome shotgun (WGS) entry which is preliminary data.</text>
</comment>
<keyword evidence="3" id="KW-0812">Transmembrane</keyword>
<evidence type="ECO:0000256" key="1">
    <source>
        <dbReference type="ARBA" id="ARBA00012528"/>
    </source>
</evidence>
<dbReference type="Pfam" id="PF00990">
    <property type="entry name" value="GGDEF"/>
    <property type="match status" value="1"/>
</dbReference>
<dbReference type="InterPro" id="IPR029787">
    <property type="entry name" value="Nucleotide_cyclase"/>
</dbReference>
<feature type="transmembrane region" description="Helical" evidence="3">
    <location>
        <begin position="127"/>
        <end position="145"/>
    </location>
</feature>
<sequence>MLKNKDYLPDLVSSSHVQYDDYRKYSVILAVGLIGLVIHIVFLFLFYYLNIPSLSLFNIASIMLWIAVLHENFKGRHSNAIMLACVEITAHSLFAVSQLGPVSGFQFYLWPMSLFATVNPKLNKFEATAFGFSFILIFGLIETYFRDVHYVHHLEEYMPWLYFSNAIFAGIPMVACIIVVRFVNEQQQDELREIAIKDELTGLYNRRYVNDTLKNNSLKLNHKRQPYCMVLADVDYFKKVNDTLGHDIGDEVLVNLSAFLQSRLRKSDIVSRWGGEEFLILLTDISKHDAFVLIDKIRQDISEKALISSHPDYRVTMSFGIVESQDQVLYGELIKAADKRLYEAKAGGRNRVVA</sequence>
<dbReference type="PANTHER" id="PTHR45138:SF9">
    <property type="entry name" value="DIGUANYLATE CYCLASE DGCM-RELATED"/>
    <property type="match status" value="1"/>
</dbReference>
<dbReference type="PROSITE" id="PS50887">
    <property type="entry name" value="GGDEF"/>
    <property type="match status" value="1"/>
</dbReference>
<feature type="transmembrane region" description="Helical" evidence="3">
    <location>
        <begin position="80"/>
        <end position="107"/>
    </location>
</feature>
<feature type="transmembrane region" description="Helical" evidence="3">
    <location>
        <begin position="27"/>
        <end position="49"/>
    </location>
</feature>
<dbReference type="SMART" id="SM00267">
    <property type="entry name" value="GGDEF"/>
    <property type="match status" value="1"/>
</dbReference>
<dbReference type="InterPro" id="IPR050469">
    <property type="entry name" value="Diguanylate_Cyclase"/>
</dbReference>
<keyword evidence="3" id="KW-0472">Membrane</keyword>
<keyword evidence="3" id="KW-1133">Transmembrane helix</keyword>
<protein>
    <recommendedName>
        <fullName evidence="1">diguanylate cyclase</fullName>
        <ecNumber evidence="1">2.7.7.65</ecNumber>
    </recommendedName>
</protein>
<dbReference type="SUPFAM" id="SSF55073">
    <property type="entry name" value="Nucleotide cyclase"/>
    <property type="match status" value="1"/>
</dbReference>
<feature type="transmembrane region" description="Helical" evidence="3">
    <location>
        <begin position="157"/>
        <end position="183"/>
    </location>
</feature>
<dbReference type="RefSeq" id="WP_263530391.1">
    <property type="nucleotide sequence ID" value="NZ_JAOVZB010000004.1"/>
</dbReference>
<dbReference type="InterPro" id="IPR000160">
    <property type="entry name" value="GGDEF_dom"/>
</dbReference>
<proteinExistence type="predicted"/>
<evidence type="ECO:0000259" key="4">
    <source>
        <dbReference type="PROSITE" id="PS50887"/>
    </source>
</evidence>
<name>A0ABT2YT08_9GAMM</name>
<comment type="catalytic activity">
    <reaction evidence="2">
        <text>2 GTP = 3',3'-c-di-GMP + 2 diphosphate</text>
        <dbReference type="Rhea" id="RHEA:24898"/>
        <dbReference type="ChEBI" id="CHEBI:33019"/>
        <dbReference type="ChEBI" id="CHEBI:37565"/>
        <dbReference type="ChEBI" id="CHEBI:58805"/>
        <dbReference type="EC" id="2.7.7.65"/>
    </reaction>
</comment>
<evidence type="ECO:0000256" key="3">
    <source>
        <dbReference type="SAM" id="Phobius"/>
    </source>
</evidence>
<dbReference type="EC" id="2.7.7.65" evidence="1"/>
<dbReference type="Gene3D" id="3.30.70.270">
    <property type="match status" value="1"/>
</dbReference>
<evidence type="ECO:0000256" key="2">
    <source>
        <dbReference type="ARBA" id="ARBA00034247"/>
    </source>
</evidence>
<organism evidence="5 6">
    <name type="scientific">Marinomonas sargassi</name>
    <dbReference type="NCBI Taxonomy" id="2984494"/>
    <lineage>
        <taxon>Bacteria</taxon>
        <taxon>Pseudomonadati</taxon>
        <taxon>Pseudomonadota</taxon>
        <taxon>Gammaproteobacteria</taxon>
        <taxon>Oceanospirillales</taxon>
        <taxon>Oceanospirillaceae</taxon>
        <taxon>Marinomonas</taxon>
    </lineage>
</organism>
<dbReference type="InterPro" id="IPR043128">
    <property type="entry name" value="Rev_trsase/Diguanyl_cyclase"/>
</dbReference>
<dbReference type="Proteomes" id="UP001209713">
    <property type="component" value="Unassembled WGS sequence"/>
</dbReference>
<feature type="transmembrane region" description="Helical" evidence="3">
    <location>
        <begin position="55"/>
        <end position="73"/>
    </location>
</feature>
<evidence type="ECO:0000313" key="6">
    <source>
        <dbReference type="Proteomes" id="UP001209713"/>
    </source>
</evidence>
<reference evidence="5 6" key="1">
    <citation type="submission" date="2022-10" db="EMBL/GenBank/DDBJ databases">
        <title>Marinomonas transparenta sp. nov. and Marinomonas sargassi sp. nov., isolated from marine alga (Sargassum natans (L.) Gaillon).</title>
        <authorList>
            <person name="Wang Y."/>
        </authorList>
    </citation>
    <scope>NUCLEOTIDE SEQUENCE [LARGE SCALE GENOMIC DNA]</scope>
    <source>
        <strain evidence="5 6">C2222</strain>
    </source>
</reference>
<feature type="domain" description="GGDEF" evidence="4">
    <location>
        <begin position="225"/>
        <end position="354"/>
    </location>
</feature>
<dbReference type="PANTHER" id="PTHR45138">
    <property type="entry name" value="REGULATORY COMPONENTS OF SENSORY TRANSDUCTION SYSTEM"/>
    <property type="match status" value="1"/>
</dbReference>
<evidence type="ECO:0000313" key="5">
    <source>
        <dbReference type="EMBL" id="MCV2403008.1"/>
    </source>
</evidence>
<gene>
    <name evidence="5" type="ORF">OFY17_08980</name>
</gene>
<accession>A0ABT2YT08</accession>
<dbReference type="NCBIfam" id="TIGR00254">
    <property type="entry name" value="GGDEF"/>
    <property type="match status" value="1"/>
</dbReference>
<dbReference type="EMBL" id="JAOVZB010000004">
    <property type="protein sequence ID" value="MCV2403008.1"/>
    <property type="molecule type" value="Genomic_DNA"/>
</dbReference>
<keyword evidence="6" id="KW-1185">Reference proteome</keyword>